<keyword evidence="2" id="KW-0547">Nucleotide-binding</keyword>
<evidence type="ECO:0000313" key="6">
    <source>
        <dbReference type="Proteomes" id="UP000649151"/>
    </source>
</evidence>
<dbReference type="InterPro" id="IPR003439">
    <property type="entry name" value="ABC_transporter-like_ATP-bd"/>
</dbReference>
<dbReference type="PANTHER" id="PTHR45772:SF10">
    <property type="entry name" value="LIPOPOLYSACCHARIDE EXPORT SYSTEM ATP-BINDING PROTEIN LPTB"/>
    <property type="match status" value="1"/>
</dbReference>
<dbReference type="Pfam" id="PF00005">
    <property type="entry name" value="ABC_tran"/>
    <property type="match status" value="1"/>
</dbReference>
<evidence type="ECO:0000256" key="2">
    <source>
        <dbReference type="ARBA" id="ARBA00022741"/>
    </source>
</evidence>
<accession>A0ABR7IQJ9</accession>
<evidence type="ECO:0000256" key="1">
    <source>
        <dbReference type="ARBA" id="ARBA00022448"/>
    </source>
</evidence>
<evidence type="ECO:0000259" key="4">
    <source>
        <dbReference type="PROSITE" id="PS50893"/>
    </source>
</evidence>
<evidence type="ECO:0000313" key="5">
    <source>
        <dbReference type="EMBL" id="MBC5787414.1"/>
    </source>
</evidence>
<proteinExistence type="predicted"/>
<dbReference type="InterPro" id="IPR017871">
    <property type="entry name" value="ABC_transporter-like_CS"/>
</dbReference>
<dbReference type="Proteomes" id="UP000649151">
    <property type="component" value="Unassembled WGS sequence"/>
</dbReference>
<dbReference type="InterPro" id="IPR003593">
    <property type="entry name" value="AAA+_ATPase"/>
</dbReference>
<keyword evidence="1" id="KW-0813">Transport</keyword>
<dbReference type="PANTHER" id="PTHR45772">
    <property type="entry name" value="CONSERVED COMPONENT OF ABC TRANSPORTER FOR NATURAL AMINO ACIDS-RELATED"/>
    <property type="match status" value="1"/>
</dbReference>
<dbReference type="SUPFAM" id="SSF52540">
    <property type="entry name" value="P-loop containing nucleoside triphosphate hydrolases"/>
    <property type="match status" value="1"/>
</dbReference>
<dbReference type="Gene3D" id="3.40.50.300">
    <property type="entry name" value="P-loop containing nucleotide triphosphate hydrolases"/>
    <property type="match status" value="1"/>
</dbReference>
<evidence type="ECO:0000256" key="3">
    <source>
        <dbReference type="ARBA" id="ARBA00022840"/>
    </source>
</evidence>
<organism evidence="5 6">
    <name type="scientific">Clostridium facile</name>
    <dbReference type="NCBI Taxonomy" id="2763035"/>
    <lineage>
        <taxon>Bacteria</taxon>
        <taxon>Bacillati</taxon>
        <taxon>Bacillota</taxon>
        <taxon>Clostridia</taxon>
        <taxon>Eubacteriales</taxon>
        <taxon>Clostridiaceae</taxon>
        <taxon>Clostridium</taxon>
    </lineage>
</organism>
<name>A0ABR7IQJ9_9CLOT</name>
<dbReference type="PROSITE" id="PS50893">
    <property type="entry name" value="ABC_TRANSPORTER_2"/>
    <property type="match status" value="1"/>
</dbReference>
<keyword evidence="3 5" id="KW-0067">ATP-binding</keyword>
<dbReference type="EMBL" id="JACOQK010000001">
    <property type="protein sequence ID" value="MBC5787414.1"/>
    <property type="molecule type" value="Genomic_DNA"/>
</dbReference>
<dbReference type="PROSITE" id="PS00211">
    <property type="entry name" value="ABC_TRANSPORTER_1"/>
    <property type="match status" value="1"/>
</dbReference>
<dbReference type="RefSeq" id="WP_069989107.1">
    <property type="nucleotide sequence ID" value="NZ_JACOQK010000001.1"/>
</dbReference>
<keyword evidence="6" id="KW-1185">Reference proteome</keyword>
<comment type="caution">
    <text evidence="5">The sequence shown here is derived from an EMBL/GenBank/DDBJ whole genome shotgun (WGS) entry which is preliminary data.</text>
</comment>
<dbReference type="GO" id="GO:0005524">
    <property type="term" value="F:ATP binding"/>
    <property type="evidence" value="ECO:0007669"/>
    <property type="project" value="UniProtKB-KW"/>
</dbReference>
<gene>
    <name evidence="5" type="ORF">H8Z77_05165</name>
</gene>
<reference evidence="5 6" key="1">
    <citation type="submission" date="2020-08" db="EMBL/GenBank/DDBJ databases">
        <title>Genome public.</title>
        <authorList>
            <person name="Liu C."/>
            <person name="Sun Q."/>
        </authorList>
    </citation>
    <scope>NUCLEOTIDE SEQUENCE [LARGE SCALE GENOMIC DNA]</scope>
    <source>
        <strain evidence="5 6">NSJ-27</strain>
    </source>
</reference>
<feature type="domain" description="ABC transporter" evidence="4">
    <location>
        <begin position="2"/>
        <end position="233"/>
    </location>
</feature>
<dbReference type="SMART" id="SM00382">
    <property type="entry name" value="AAA"/>
    <property type="match status" value="1"/>
</dbReference>
<sequence length="242" mass="26932">MLQLKHIAWELPDGEEIIKDVNFTVRDHKLVVITGPNGGGKTTTAKLIAGIEQPSSGTILFDGQDITHMDITDRARLGIAYAFQQPVRFKGLTVRDMLELAAGKKLDDAQLCDLLGHVGLCMNEYIDRELNDSLSGGEIKRIEIASVLARNAKLSIFDEPEAGIDLWSFSRLVETFQELRLQHSGTLMIISHQERILQIADEIIVVADGKVRDAGPKRVILPTLLQDEKVTRCPFHKEEAQV</sequence>
<dbReference type="InterPro" id="IPR027417">
    <property type="entry name" value="P-loop_NTPase"/>
</dbReference>
<dbReference type="InterPro" id="IPR051120">
    <property type="entry name" value="ABC_AA/LPS_Transport"/>
</dbReference>
<protein>
    <submittedName>
        <fullName evidence="5">ATP-binding cassette domain-containing protein</fullName>
    </submittedName>
</protein>